<evidence type="ECO:0000313" key="2">
    <source>
        <dbReference type="EMBL" id="GFA66869.1"/>
    </source>
</evidence>
<organism evidence="2">
    <name type="scientific">Tanacetum cinerariifolium</name>
    <name type="common">Dalmatian daisy</name>
    <name type="synonym">Chrysanthemum cinerariifolium</name>
    <dbReference type="NCBI Taxonomy" id="118510"/>
    <lineage>
        <taxon>Eukaryota</taxon>
        <taxon>Viridiplantae</taxon>
        <taxon>Streptophyta</taxon>
        <taxon>Embryophyta</taxon>
        <taxon>Tracheophyta</taxon>
        <taxon>Spermatophyta</taxon>
        <taxon>Magnoliopsida</taxon>
        <taxon>eudicotyledons</taxon>
        <taxon>Gunneridae</taxon>
        <taxon>Pentapetalae</taxon>
        <taxon>asterids</taxon>
        <taxon>campanulids</taxon>
        <taxon>Asterales</taxon>
        <taxon>Asteraceae</taxon>
        <taxon>Asteroideae</taxon>
        <taxon>Anthemideae</taxon>
        <taxon>Anthemidinae</taxon>
        <taxon>Tanacetum</taxon>
    </lineage>
</organism>
<evidence type="ECO:0000256" key="1">
    <source>
        <dbReference type="SAM" id="MobiDB-lite"/>
    </source>
</evidence>
<sequence>MNPIVAQQVALDNALVVPEERLKIKKCNMRIEFTKRRREPTYQVTLDVLKLSPCYLAFLITVEKLLLKKERKFKKIASPLKKQTLVLKEESAKKPKDTPGLSVSKKKALLTTKRSNDIDLLSEATLLEDSHMKKVLKQSKRETHSHQASGSGTGTIPRVPDVPKDQSESENESWRGSGDDDINDDNSDDDDNDDDCDNNDGSDDERIESDKDENPNLNQNDDGIEEEYEDEYVHTPSSYESTNDENEHVDEEEYDHIDEELYIDVNVKLNDVEHGEEGKGDAEKTDAADNEIISMMNVDVRHEEPSNQTPSLITILITIIPGTSIAAATTIPPPIPPFIPPLHQSTPTPTLTPIPTTTIIPVLLGFSSLFEFNQRVSNLEKGLSELKQADQSAQLLATIKLQLPVMVGFDLVWT</sequence>
<comment type="caution">
    <text evidence="2">The sequence shown here is derived from an EMBL/GenBank/DDBJ whole genome shotgun (WGS) entry which is preliminary data.</text>
</comment>
<feature type="region of interest" description="Disordered" evidence="1">
    <location>
        <begin position="135"/>
        <end position="252"/>
    </location>
</feature>
<dbReference type="AlphaFoldDB" id="A0A699K1B8"/>
<proteinExistence type="predicted"/>
<accession>A0A699K1B8</accession>
<feature type="compositionally biased region" description="Acidic residues" evidence="1">
    <location>
        <begin position="179"/>
        <end position="207"/>
    </location>
</feature>
<dbReference type="EMBL" id="BKCJ010465541">
    <property type="protein sequence ID" value="GFA66869.1"/>
    <property type="molecule type" value="Genomic_DNA"/>
</dbReference>
<name>A0A699K1B8_TANCI</name>
<feature type="compositionally biased region" description="Acidic residues" evidence="1">
    <location>
        <begin position="242"/>
        <end position="252"/>
    </location>
</feature>
<gene>
    <name evidence="2" type="ORF">Tci_638841</name>
</gene>
<protein>
    <submittedName>
        <fullName evidence="2">Uncharacterized protein</fullName>
    </submittedName>
</protein>
<reference evidence="2" key="1">
    <citation type="journal article" date="2019" name="Sci. Rep.">
        <title>Draft genome of Tanacetum cinerariifolium, the natural source of mosquito coil.</title>
        <authorList>
            <person name="Yamashiro T."/>
            <person name="Shiraishi A."/>
            <person name="Satake H."/>
            <person name="Nakayama K."/>
        </authorList>
    </citation>
    <scope>NUCLEOTIDE SEQUENCE</scope>
</reference>